<protein>
    <submittedName>
        <fullName evidence="3">Uncharacterized protein</fullName>
    </submittedName>
</protein>
<evidence type="ECO:0000256" key="1">
    <source>
        <dbReference type="SAM" id="MobiDB-lite"/>
    </source>
</evidence>
<accession>A0ABV9QW58</accession>
<proteinExistence type="predicted"/>
<feature type="signal peptide" evidence="2">
    <location>
        <begin position="1"/>
        <end position="21"/>
    </location>
</feature>
<sequence>MRPIVLAMLGLAATCAAPAWGLDINGNTIGMPIDQVAKHYGKRWTCDTAKDARAGDQICRKSKAVDEFPRMQNEYFARNHVAIFYRFHDDRLVQIRVSGIAKSRFDDILDTLKKSYGEPRPDTASAQDASGKLPAHPSARWESDGAVLDLSGNAPKSSELSLSLYDAAYWKTDSAAPKTDGG</sequence>
<dbReference type="RefSeq" id="WP_380021845.1">
    <property type="nucleotide sequence ID" value="NZ_JBHSHD010000010.1"/>
</dbReference>
<evidence type="ECO:0000256" key="2">
    <source>
        <dbReference type="SAM" id="SignalP"/>
    </source>
</evidence>
<organism evidence="3 4">
    <name type="scientific">Dokdonella ginsengisoli</name>
    <dbReference type="NCBI Taxonomy" id="363846"/>
    <lineage>
        <taxon>Bacteria</taxon>
        <taxon>Pseudomonadati</taxon>
        <taxon>Pseudomonadota</taxon>
        <taxon>Gammaproteobacteria</taxon>
        <taxon>Lysobacterales</taxon>
        <taxon>Rhodanobacteraceae</taxon>
        <taxon>Dokdonella</taxon>
    </lineage>
</organism>
<evidence type="ECO:0000313" key="4">
    <source>
        <dbReference type="Proteomes" id="UP001595886"/>
    </source>
</evidence>
<keyword evidence="2" id="KW-0732">Signal</keyword>
<name>A0ABV9QW58_9GAMM</name>
<comment type="caution">
    <text evidence="3">The sequence shown here is derived from an EMBL/GenBank/DDBJ whole genome shotgun (WGS) entry which is preliminary data.</text>
</comment>
<feature type="chain" id="PRO_5046359985" evidence="2">
    <location>
        <begin position="22"/>
        <end position="182"/>
    </location>
</feature>
<dbReference type="Proteomes" id="UP001595886">
    <property type="component" value="Unassembled WGS sequence"/>
</dbReference>
<keyword evidence="4" id="KW-1185">Reference proteome</keyword>
<feature type="region of interest" description="Disordered" evidence="1">
    <location>
        <begin position="116"/>
        <end position="139"/>
    </location>
</feature>
<evidence type="ECO:0000313" key="3">
    <source>
        <dbReference type="EMBL" id="MFC4821568.1"/>
    </source>
</evidence>
<reference evidence="4" key="1">
    <citation type="journal article" date="2019" name="Int. J. Syst. Evol. Microbiol.">
        <title>The Global Catalogue of Microorganisms (GCM) 10K type strain sequencing project: providing services to taxonomists for standard genome sequencing and annotation.</title>
        <authorList>
            <consortium name="The Broad Institute Genomics Platform"/>
            <consortium name="The Broad Institute Genome Sequencing Center for Infectious Disease"/>
            <person name="Wu L."/>
            <person name="Ma J."/>
        </authorList>
    </citation>
    <scope>NUCLEOTIDE SEQUENCE [LARGE SCALE GENOMIC DNA]</scope>
    <source>
        <strain evidence="4">CCUG 30340</strain>
    </source>
</reference>
<dbReference type="EMBL" id="JBHSHD010000010">
    <property type="protein sequence ID" value="MFC4821568.1"/>
    <property type="molecule type" value="Genomic_DNA"/>
</dbReference>
<gene>
    <name evidence="3" type="ORF">ACFO6Q_14635</name>
</gene>